<accession>A0A7U2HZ14</accession>
<sequence length="51" mass="5808">MCISRQFHDHPAPLIGSSGAQHCSLVILHIAWLDSYDWRPVHLEVGRKLES</sequence>
<evidence type="ECO:0000313" key="2">
    <source>
        <dbReference type="Proteomes" id="UP000663193"/>
    </source>
</evidence>
<proteinExistence type="predicted"/>
<protein>
    <submittedName>
        <fullName evidence="1">Uncharacterized protein</fullName>
    </submittedName>
</protein>
<organism evidence="1 2">
    <name type="scientific">Phaeosphaeria nodorum (strain SN15 / ATCC MYA-4574 / FGSC 10173)</name>
    <name type="common">Glume blotch fungus</name>
    <name type="synonym">Parastagonospora nodorum</name>
    <dbReference type="NCBI Taxonomy" id="321614"/>
    <lineage>
        <taxon>Eukaryota</taxon>
        <taxon>Fungi</taxon>
        <taxon>Dikarya</taxon>
        <taxon>Ascomycota</taxon>
        <taxon>Pezizomycotina</taxon>
        <taxon>Dothideomycetes</taxon>
        <taxon>Pleosporomycetidae</taxon>
        <taxon>Pleosporales</taxon>
        <taxon>Pleosporineae</taxon>
        <taxon>Phaeosphaeriaceae</taxon>
        <taxon>Parastagonospora</taxon>
    </lineage>
</organism>
<dbReference type="EMBL" id="CP069027">
    <property type="protein sequence ID" value="QRC95624.1"/>
    <property type="molecule type" value="Genomic_DNA"/>
</dbReference>
<dbReference type="VEuPathDB" id="FungiDB:JI435_407680"/>
<dbReference type="AlphaFoldDB" id="A0A7U2HZ14"/>
<reference evidence="2" key="1">
    <citation type="journal article" date="2021" name="BMC Genomics">
        <title>Chromosome-level genome assembly and manually-curated proteome of model necrotroph Parastagonospora nodorum Sn15 reveals a genome-wide trove of candidate effector homologs, and redundancy of virulence-related functions within an accessory chromosome.</title>
        <authorList>
            <person name="Bertazzoni S."/>
            <person name="Jones D.A.B."/>
            <person name="Phan H.T."/>
            <person name="Tan K.-C."/>
            <person name="Hane J.K."/>
        </authorList>
    </citation>
    <scope>NUCLEOTIDE SEQUENCE [LARGE SCALE GENOMIC DNA]</scope>
    <source>
        <strain evidence="2">SN15 / ATCC MYA-4574 / FGSC 10173)</strain>
    </source>
</reference>
<keyword evidence="2" id="KW-1185">Reference proteome</keyword>
<name>A0A7U2HZ14_PHANO</name>
<gene>
    <name evidence="1" type="ORF">JI435_407680</name>
</gene>
<evidence type="ECO:0000313" key="1">
    <source>
        <dbReference type="EMBL" id="QRC95624.1"/>
    </source>
</evidence>
<dbReference type="Proteomes" id="UP000663193">
    <property type="component" value="Chromosome 5"/>
</dbReference>